<dbReference type="EMBL" id="JBEDNZ010000029">
    <property type="protein sequence ID" value="KAL0809251.1"/>
    <property type="molecule type" value="Genomic_DNA"/>
</dbReference>
<protein>
    <recommendedName>
        <fullName evidence="2">DUF7041 domain-containing protein</fullName>
    </recommendedName>
</protein>
<accession>A0ABD0S947</accession>
<feature type="region of interest" description="Disordered" evidence="1">
    <location>
        <begin position="223"/>
        <end position="251"/>
    </location>
</feature>
<dbReference type="PANTHER" id="PTHR33327:SF3">
    <property type="entry name" value="RNA-DIRECTED DNA POLYMERASE"/>
    <property type="match status" value="1"/>
</dbReference>
<dbReference type="InterPro" id="IPR055469">
    <property type="entry name" value="DUF7041"/>
</dbReference>
<dbReference type="AlphaFoldDB" id="A0ABD0S947"/>
<evidence type="ECO:0000259" key="2">
    <source>
        <dbReference type="Pfam" id="PF23055"/>
    </source>
</evidence>
<gene>
    <name evidence="3" type="ORF">ABMA28_011470</name>
</gene>
<proteinExistence type="predicted"/>
<evidence type="ECO:0000313" key="3">
    <source>
        <dbReference type="EMBL" id="KAL0809251.1"/>
    </source>
</evidence>
<name>A0ABD0S947_LOXSC</name>
<evidence type="ECO:0000256" key="1">
    <source>
        <dbReference type="SAM" id="MobiDB-lite"/>
    </source>
</evidence>
<reference evidence="3 4" key="1">
    <citation type="submission" date="2024-06" db="EMBL/GenBank/DDBJ databases">
        <title>A chromosome-level genome assembly of beet webworm, Loxostege sticticalis.</title>
        <authorList>
            <person name="Zhang Y."/>
        </authorList>
    </citation>
    <scope>NUCLEOTIDE SEQUENCE [LARGE SCALE GENOMIC DNA]</scope>
    <source>
        <strain evidence="3">AQ028</strain>
        <tissue evidence="3">Male pupae</tissue>
    </source>
</reference>
<feature type="region of interest" description="Disordered" evidence="1">
    <location>
        <begin position="1"/>
        <end position="22"/>
    </location>
</feature>
<feature type="domain" description="DUF7041" evidence="2">
    <location>
        <begin position="36"/>
        <end position="118"/>
    </location>
</feature>
<dbReference type="PANTHER" id="PTHR33327">
    <property type="entry name" value="ENDONUCLEASE"/>
    <property type="match status" value="1"/>
</dbReference>
<evidence type="ECO:0000313" key="4">
    <source>
        <dbReference type="Proteomes" id="UP001549921"/>
    </source>
</evidence>
<dbReference type="Pfam" id="PF23055">
    <property type="entry name" value="DUF7041"/>
    <property type="match status" value="1"/>
</dbReference>
<organism evidence="3 4">
    <name type="scientific">Loxostege sticticalis</name>
    <name type="common">Beet webworm moth</name>
    <dbReference type="NCBI Taxonomy" id="481309"/>
    <lineage>
        <taxon>Eukaryota</taxon>
        <taxon>Metazoa</taxon>
        <taxon>Ecdysozoa</taxon>
        <taxon>Arthropoda</taxon>
        <taxon>Hexapoda</taxon>
        <taxon>Insecta</taxon>
        <taxon>Pterygota</taxon>
        <taxon>Neoptera</taxon>
        <taxon>Endopterygota</taxon>
        <taxon>Lepidoptera</taxon>
        <taxon>Glossata</taxon>
        <taxon>Ditrysia</taxon>
        <taxon>Pyraloidea</taxon>
        <taxon>Crambidae</taxon>
        <taxon>Pyraustinae</taxon>
        <taxon>Loxostege</taxon>
    </lineage>
</organism>
<feature type="compositionally biased region" description="Low complexity" evidence="1">
    <location>
        <begin position="11"/>
        <end position="22"/>
    </location>
</feature>
<dbReference type="Proteomes" id="UP001549921">
    <property type="component" value="Unassembled WGS sequence"/>
</dbReference>
<feature type="compositionally biased region" description="Basic residues" evidence="1">
    <location>
        <begin position="229"/>
        <end position="239"/>
    </location>
</feature>
<comment type="caution">
    <text evidence="3">The sequence shown here is derived from an EMBL/GenBank/DDBJ whole genome shotgun (WGS) entry which is preliminary data.</text>
</comment>
<sequence>MTSEDKFTDCAPEQTTAPGAPAAAPNVECFKVGVRIPPFWPEKPAIWFAQIEGQFQISGITIDATKFYYVIGQLDQQYAAEVEDIITSPPATNKYERLKTELIKRLSASRERKVKQLLDHEELGDRKPSQFLRHLQHLAGPGVPEDFLRTIWTSRLPSSTQSIIASQAKSPLEELADLADRIHDVVPPSPQVAAMSAASTSSSSMLDTLVQQVAALTRQVEALTTAQHRNSRPRSRTPFRSRDRSSSSRSESSYKKYPICWYHANHGSQANKCMKPCDYNAGNAPGGR</sequence>